<dbReference type="SMART" id="SM00733">
    <property type="entry name" value="Mterf"/>
    <property type="match status" value="2"/>
</dbReference>
<dbReference type="Gene3D" id="1.25.70.10">
    <property type="entry name" value="Transcription termination factor 3, mitochondrial"/>
    <property type="match status" value="1"/>
</dbReference>
<evidence type="ECO:0000313" key="3">
    <source>
        <dbReference type="EMBL" id="KOB73468.1"/>
    </source>
</evidence>
<comment type="similarity">
    <text evidence="1">Belongs to the mTERF family.</text>
</comment>
<dbReference type="GO" id="GO:0005759">
    <property type="term" value="C:mitochondrial matrix"/>
    <property type="evidence" value="ECO:0007669"/>
    <property type="project" value="TreeGrafter"/>
</dbReference>
<keyword evidence="2" id="KW-0809">Transit peptide</keyword>
<comment type="caution">
    <text evidence="3">The sequence shown here is derived from an EMBL/GenBank/DDBJ whole genome shotgun (WGS) entry which is preliminary data.</text>
</comment>
<evidence type="ECO:0000313" key="4">
    <source>
        <dbReference type="Proteomes" id="UP000037510"/>
    </source>
</evidence>
<name>A0A0L7LD78_OPEBR</name>
<gene>
    <name evidence="3" type="ORF">OBRU01_10693</name>
</gene>
<dbReference type="AlphaFoldDB" id="A0A0L7LD78"/>
<organism evidence="3 4">
    <name type="scientific">Operophtera brumata</name>
    <name type="common">Winter moth</name>
    <name type="synonym">Phalaena brumata</name>
    <dbReference type="NCBI Taxonomy" id="104452"/>
    <lineage>
        <taxon>Eukaryota</taxon>
        <taxon>Metazoa</taxon>
        <taxon>Ecdysozoa</taxon>
        <taxon>Arthropoda</taxon>
        <taxon>Hexapoda</taxon>
        <taxon>Insecta</taxon>
        <taxon>Pterygota</taxon>
        <taxon>Neoptera</taxon>
        <taxon>Endopterygota</taxon>
        <taxon>Lepidoptera</taxon>
        <taxon>Glossata</taxon>
        <taxon>Ditrysia</taxon>
        <taxon>Geometroidea</taxon>
        <taxon>Geometridae</taxon>
        <taxon>Larentiinae</taxon>
        <taxon>Operophtera</taxon>
    </lineage>
</organism>
<evidence type="ECO:0000256" key="1">
    <source>
        <dbReference type="ARBA" id="ARBA00007692"/>
    </source>
</evidence>
<protein>
    <recommendedName>
        <fullName evidence="5">Transcription termination factor 5, mitochondrial</fullName>
    </recommendedName>
</protein>
<reference evidence="3 4" key="1">
    <citation type="journal article" date="2015" name="Genome Biol. Evol.">
        <title>The genome of winter moth (Operophtera brumata) provides a genomic perspective on sexual dimorphism and phenology.</title>
        <authorList>
            <person name="Derks M.F."/>
            <person name="Smit S."/>
            <person name="Salis L."/>
            <person name="Schijlen E."/>
            <person name="Bossers A."/>
            <person name="Mateman C."/>
            <person name="Pijl A.S."/>
            <person name="de Ridder D."/>
            <person name="Groenen M.A."/>
            <person name="Visser M.E."/>
            <person name="Megens H.J."/>
        </authorList>
    </citation>
    <scope>NUCLEOTIDE SEQUENCE [LARGE SCALE GENOMIC DNA]</scope>
    <source>
        <strain evidence="3">WM2013NL</strain>
        <tissue evidence="3">Head and thorax</tissue>
    </source>
</reference>
<dbReference type="InterPro" id="IPR003690">
    <property type="entry name" value="MTERF"/>
</dbReference>
<dbReference type="Proteomes" id="UP000037510">
    <property type="component" value="Unassembled WGS sequence"/>
</dbReference>
<dbReference type="GO" id="GO:0006393">
    <property type="term" value="P:termination of mitochondrial transcription"/>
    <property type="evidence" value="ECO:0007669"/>
    <property type="project" value="TreeGrafter"/>
</dbReference>
<dbReference type="GO" id="GO:0003676">
    <property type="term" value="F:nucleic acid binding"/>
    <property type="evidence" value="ECO:0007669"/>
    <property type="project" value="InterPro"/>
</dbReference>
<sequence>MNVQRYGLLKLCRWRPQCRNNSISSNICKDTLNNLCKYLHISENVAQHLVIKHPVINKLDEDHIRKLVQTVHELGFEKEVLVEEPQIFGILPVTLKYRFQVLTECGIKYISPDLLKSYLPIIKQRKISNLKKSGLIPANVNIENRLATYMTQWPTSLTSYIWENVNELSLFTIRLKIIQRYLELLLDLTHEEFYRAIETYPTVKHRPLEVINESLNILQSQIMMPSPKIKTNMYLVHADPENLKNILFKFRYIGGIDIKEVIRLHPKIAMKNYNTLVEIRNILKEYNIGDEAQRRCFDIYTLSSNTVRERLEKAKSIPEFNTFYQHPRFLKMIHYNNTAIKRLQKLYNNNKKCLSLNILSGSSAHYDTFEKAPGDRLGKGKDLLFCISQALGKKYKSNDIRNVIKRHPFWINIPLVQVKYVYQKLSNEFTPQDIYENCPILLYPWSKIREILVIFKEREMLSRIPNSYENIDMSKLNNSQILSLVLYALERNHYFTGNGVWVEENKNVLK</sequence>
<accession>A0A0L7LD78</accession>
<evidence type="ECO:0008006" key="5">
    <source>
        <dbReference type="Google" id="ProtNLM"/>
    </source>
</evidence>
<proteinExistence type="inferred from homology"/>
<dbReference type="STRING" id="104452.A0A0L7LD78"/>
<dbReference type="EMBL" id="JTDY01001580">
    <property type="protein sequence ID" value="KOB73468.1"/>
    <property type="molecule type" value="Genomic_DNA"/>
</dbReference>
<dbReference type="InterPro" id="IPR038538">
    <property type="entry name" value="MTERF_sf"/>
</dbReference>
<dbReference type="PANTHER" id="PTHR15437">
    <property type="entry name" value="TRANSCRIPTION TERMINATION FACTOR, MITOCHONDRIAL"/>
    <property type="match status" value="1"/>
</dbReference>
<keyword evidence="4" id="KW-1185">Reference proteome</keyword>
<evidence type="ECO:0000256" key="2">
    <source>
        <dbReference type="ARBA" id="ARBA00022946"/>
    </source>
</evidence>
<dbReference type="PANTHER" id="PTHR15437:SF7">
    <property type="entry name" value="TRANSCRIPTION TERMINATION FACTOR 5, MITOCHONDRIAL"/>
    <property type="match status" value="1"/>
</dbReference>